<protein>
    <recommendedName>
        <fullName evidence="3">Alkyl hydroperoxide reductase subunit C/ Thiol specific antioxidant domain-containing protein</fullName>
    </recommendedName>
</protein>
<accession>A0ABP9WM58</accession>
<gene>
    <name evidence="1" type="ORF">Maes01_00758</name>
</gene>
<dbReference type="SUPFAM" id="SSF52833">
    <property type="entry name" value="Thioredoxin-like"/>
    <property type="match status" value="1"/>
</dbReference>
<dbReference type="InterPro" id="IPR036249">
    <property type="entry name" value="Thioredoxin-like_sf"/>
</dbReference>
<keyword evidence="2" id="KW-1185">Reference proteome</keyword>
<dbReference type="EMBL" id="BAABRT010000004">
    <property type="protein sequence ID" value="GAA5524204.1"/>
    <property type="molecule type" value="Genomic_DNA"/>
</dbReference>
<name>A0ABP9WM58_9GAMM</name>
<organism evidence="1 2">
    <name type="scientific">Microbulbifer aestuariivivens</name>
    <dbReference type="NCBI Taxonomy" id="1908308"/>
    <lineage>
        <taxon>Bacteria</taxon>
        <taxon>Pseudomonadati</taxon>
        <taxon>Pseudomonadota</taxon>
        <taxon>Gammaproteobacteria</taxon>
        <taxon>Cellvibrionales</taxon>
        <taxon>Microbulbiferaceae</taxon>
        <taxon>Microbulbifer</taxon>
    </lineage>
</organism>
<dbReference type="Proteomes" id="UP001408594">
    <property type="component" value="Unassembled WGS sequence"/>
</dbReference>
<reference evidence="1 2" key="1">
    <citation type="submission" date="2024-02" db="EMBL/GenBank/DDBJ databases">
        <title>Microbulbifer aestuariivivens NBRC 112533.</title>
        <authorList>
            <person name="Ichikawa N."/>
            <person name="Katano-Makiyama Y."/>
            <person name="Hidaka K."/>
        </authorList>
    </citation>
    <scope>NUCLEOTIDE SEQUENCE [LARGE SCALE GENOMIC DNA]</scope>
    <source>
        <strain evidence="1 2">NBRC 112533</strain>
    </source>
</reference>
<evidence type="ECO:0000313" key="2">
    <source>
        <dbReference type="Proteomes" id="UP001408594"/>
    </source>
</evidence>
<evidence type="ECO:0008006" key="3">
    <source>
        <dbReference type="Google" id="ProtNLM"/>
    </source>
</evidence>
<proteinExistence type="predicted"/>
<sequence length="272" mass="29965">MCAWAVPIWMLLRFFLPARFAGEQWEPKGFAVQLIGLAITLLTASEQSLPLQLSLYNLFVVLVYFFHWSALNHPVMQSIDQKIPSLTLADGSCWPSAGLLSDHCENDSEGESPLEANGGYLVVFLRGTFCADSRAQLYQLAQGQYRLEKNNVKLVLVSTEPAERWPQLWPGESAPAVLQLSSSAPANRAFIAPASVPIWFRLLGPWVRRWAGSGQVRCADSVTAAASGGAACRPSAWLLDDAGYIVWRYLPGNYRMPGSGEFLCGQVSRLED</sequence>
<evidence type="ECO:0000313" key="1">
    <source>
        <dbReference type="EMBL" id="GAA5524204.1"/>
    </source>
</evidence>
<comment type="caution">
    <text evidence="1">The sequence shown here is derived from an EMBL/GenBank/DDBJ whole genome shotgun (WGS) entry which is preliminary data.</text>
</comment>